<proteinExistence type="predicted"/>
<dbReference type="InterPro" id="IPR003399">
    <property type="entry name" value="Mce/MlaD"/>
</dbReference>
<keyword evidence="1" id="KW-1133">Transmembrane helix</keyword>
<evidence type="ECO:0000313" key="3">
    <source>
        <dbReference type="EMBL" id="WYY06796.1"/>
    </source>
</evidence>
<evidence type="ECO:0000259" key="2">
    <source>
        <dbReference type="Pfam" id="PF02470"/>
    </source>
</evidence>
<reference evidence="3 4" key="1">
    <citation type="journal article" date="2023" name="Virus Evol.">
        <title>Computational host range prediction-The good, the bad, and the ugly.</title>
        <authorList>
            <person name="Howell A.A."/>
            <person name="Versoza C.J."/>
            <person name="Pfeifer S.P."/>
        </authorList>
    </citation>
    <scope>NUCLEOTIDE SEQUENCE [LARGE SCALE GENOMIC DNA]</scope>
    <source>
        <strain evidence="3 4">1610/1b</strain>
    </source>
</reference>
<protein>
    <submittedName>
        <fullName evidence="3">MlaD family protein</fullName>
    </submittedName>
</protein>
<feature type="transmembrane region" description="Helical" evidence="1">
    <location>
        <begin position="21"/>
        <end position="44"/>
    </location>
</feature>
<evidence type="ECO:0000313" key="4">
    <source>
        <dbReference type="Proteomes" id="UP001479933"/>
    </source>
</evidence>
<dbReference type="EMBL" id="CP136137">
    <property type="protein sequence ID" value="WYY06796.1"/>
    <property type="molecule type" value="Genomic_DNA"/>
</dbReference>
<dbReference type="Proteomes" id="UP001479933">
    <property type="component" value="Chromosome"/>
</dbReference>
<organism evidence="3 4">
    <name type="scientific">Gordonia hydrophobica</name>
    <dbReference type="NCBI Taxonomy" id="40516"/>
    <lineage>
        <taxon>Bacteria</taxon>
        <taxon>Bacillati</taxon>
        <taxon>Actinomycetota</taxon>
        <taxon>Actinomycetes</taxon>
        <taxon>Mycobacteriales</taxon>
        <taxon>Gordoniaceae</taxon>
        <taxon>Gordonia</taxon>
    </lineage>
</organism>
<accession>A0ABZ2U0D4</accession>
<sequence>MTYSGFMVGSDQSRAQRMRKVARYTVVILIAAIVLGVFVVPRLVPADGDRVSLTVHTPAVGPGLEDGSPVILHGAKIGKVTSVGISGDDIKVTLWLDKDRVKGLARDMTLDYRPSSYFGVTAVNIADAGNTAKAGYVRDGDDLALASGTDYTMSTMIAKGSIIVSGTLTDGMTEAVEKALTYTDALSPLLNAGAIVADTVEQTQRALPRENLIYVNKVVSALPSLLGGGTDALFSIYNSKLRTDFDDSVRSRLDAGIESVAVNFFDLIGQVLGSHQTDLLPVVDELRAAGSVLPTIGQGVVTTETLKTLLTKLSGAFADGPGGSQILKIRANLKYLPGLDVPFAGAPSAREGGPR</sequence>
<keyword evidence="4" id="KW-1185">Reference proteome</keyword>
<gene>
    <name evidence="3" type="ORF">RVF87_17330</name>
</gene>
<keyword evidence="1" id="KW-0812">Transmembrane</keyword>
<feature type="domain" description="Mce/MlaD" evidence="2">
    <location>
        <begin position="52"/>
        <end position="125"/>
    </location>
</feature>
<evidence type="ECO:0000256" key="1">
    <source>
        <dbReference type="SAM" id="Phobius"/>
    </source>
</evidence>
<name>A0ABZ2U0D4_9ACTN</name>
<dbReference type="Pfam" id="PF02470">
    <property type="entry name" value="MlaD"/>
    <property type="match status" value="1"/>
</dbReference>
<keyword evidence="1" id="KW-0472">Membrane</keyword>
<dbReference type="RefSeq" id="WP_066170477.1">
    <property type="nucleotide sequence ID" value="NZ_CP136137.1"/>
</dbReference>